<dbReference type="EMBL" id="HE601388">
    <property type="protein sequence ID" value="CAP25095.2"/>
    <property type="molecule type" value="Genomic_DNA"/>
</dbReference>
<protein>
    <submittedName>
        <fullName evidence="3">Protein CBG04378</fullName>
    </submittedName>
</protein>
<dbReference type="InterPro" id="IPR012444">
    <property type="entry name" value="DUF1647"/>
</dbReference>
<keyword evidence="2" id="KW-0472">Membrane</keyword>
<feature type="region of interest" description="Disordered" evidence="1">
    <location>
        <begin position="45"/>
        <end position="65"/>
    </location>
</feature>
<dbReference type="KEGG" id="cbr:CBG_04378"/>
<dbReference type="Pfam" id="PF07801">
    <property type="entry name" value="DUF1647"/>
    <property type="match status" value="1"/>
</dbReference>
<reference evidence="3 4" key="1">
    <citation type="journal article" date="2003" name="PLoS Biol.">
        <title>The genome sequence of Caenorhabditis briggsae: a platform for comparative genomics.</title>
        <authorList>
            <person name="Stein L.D."/>
            <person name="Bao Z."/>
            <person name="Blasiar D."/>
            <person name="Blumenthal T."/>
            <person name="Brent M.R."/>
            <person name="Chen N."/>
            <person name="Chinwalla A."/>
            <person name="Clarke L."/>
            <person name="Clee C."/>
            <person name="Coghlan A."/>
            <person name="Coulson A."/>
            <person name="D'Eustachio P."/>
            <person name="Fitch D.H."/>
            <person name="Fulton L.A."/>
            <person name="Fulton R.E."/>
            <person name="Griffiths-Jones S."/>
            <person name="Harris T.W."/>
            <person name="Hillier L.W."/>
            <person name="Kamath R."/>
            <person name="Kuwabara P.E."/>
            <person name="Mardis E.R."/>
            <person name="Marra M.A."/>
            <person name="Miner T.L."/>
            <person name="Minx P."/>
            <person name="Mullikin J.C."/>
            <person name="Plumb R.W."/>
            <person name="Rogers J."/>
            <person name="Schein J.E."/>
            <person name="Sohrmann M."/>
            <person name="Spieth J."/>
            <person name="Stajich J.E."/>
            <person name="Wei C."/>
            <person name="Willey D."/>
            <person name="Wilson R.K."/>
            <person name="Durbin R."/>
            <person name="Waterston R.H."/>
        </authorList>
    </citation>
    <scope>NUCLEOTIDE SEQUENCE [LARGE SCALE GENOMIC DNA]</scope>
    <source>
        <strain evidence="3 4">AF16</strain>
    </source>
</reference>
<dbReference type="FunCoup" id="A8WXE4">
    <property type="interactions" value="435"/>
</dbReference>
<dbReference type="Proteomes" id="UP000008549">
    <property type="component" value="Unassembled WGS sequence"/>
</dbReference>
<dbReference type="PANTHER" id="PTHR31389:SF4">
    <property type="entry name" value="LD39211P"/>
    <property type="match status" value="1"/>
</dbReference>
<dbReference type="GeneID" id="8588208"/>
<dbReference type="OMA" id="LANQFWY"/>
<evidence type="ECO:0000313" key="4">
    <source>
        <dbReference type="Proteomes" id="UP000008549"/>
    </source>
</evidence>
<keyword evidence="2" id="KW-1133">Transmembrane helix</keyword>
<evidence type="ECO:0000313" key="3">
    <source>
        <dbReference type="EMBL" id="CAP25095.2"/>
    </source>
</evidence>
<evidence type="ECO:0000256" key="2">
    <source>
        <dbReference type="SAM" id="Phobius"/>
    </source>
</evidence>
<keyword evidence="2" id="KW-0812">Transmembrane</keyword>
<dbReference type="WormBase" id="CBG04378">
    <property type="protein sequence ID" value="CBP46064"/>
    <property type="gene ID" value="WBGene00027064"/>
</dbReference>
<evidence type="ECO:0000313" key="5">
    <source>
        <dbReference type="WormBase" id="CBG04378"/>
    </source>
</evidence>
<accession>A8WXE4</accession>
<dbReference type="CTD" id="8588208"/>
<dbReference type="STRING" id="6238.A8WXE4"/>
<evidence type="ECO:0000256" key="1">
    <source>
        <dbReference type="SAM" id="MobiDB-lite"/>
    </source>
</evidence>
<gene>
    <name evidence="3 5" type="ORF">CBG04378</name>
    <name evidence="3" type="ORF">CBG_04378</name>
</gene>
<dbReference type="HOGENOM" id="CLU_042099_2_0_1"/>
<reference evidence="3 4" key="2">
    <citation type="journal article" date="2011" name="PLoS Genet.">
        <title>Caenorhabditis briggsae recombinant inbred line genotypes reveal inter-strain incompatibility and the evolution of recombination.</title>
        <authorList>
            <person name="Ross J.A."/>
            <person name="Koboldt D.C."/>
            <person name="Staisch J.E."/>
            <person name="Chamberlin H.M."/>
            <person name="Gupta B.P."/>
            <person name="Miller R.D."/>
            <person name="Baird S.E."/>
            <person name="Haag E.S."/>
        </authorList>
    </citation>
    <scope>NUCLEOTIDE SEQUENCE [LARGE SCALE GENOMIC DNA]</scope>
    <source>
        <strain evidence="3 4">AF16</strain>
    </source>
</reference>
<dbReference type="eggNOG" id="ENOG502SA4K">
    <property type="taxonomic scope" value="Eukaryota"/>
</dbReference>
<name>A8WXE4_CAEBR</name>
<dbReference type="RefSeq" id="XP_045092658.1">
    <property type="nucleotide sequence ID" value="XM_045241486.1"/>
</dbReference>
<proteinExistence type="predicted"/>
<feature type="transmembrane region" description="Helical" evidence="2">
    <location>
        <begin position="7"/>
        <end position="26"/>
    </location>
</feature>
<keyword evidence="4" id="KW-1185">Reference proteome</keyword>
<dbReference type="InParanoid" id="A8WXE4"/>
<organism evidence="3 4">
    <name type="scientific">Caenorhabditis briggsae</name>
    <dbReference type="NCBI Taxonomy" id="6238"/>
    <lineage>
        <taxon>Eukaryota</taxon>
        <taxon>Metazoa</taxon>
        <taxon>Ecdysozoa</taxon>
        <taxon>Nematoda</taxon>
        <taxon>Chromadorea</taxon>
        <taxon>Rhabditida</taxon>
        <taxon>Rhabditina</taxon>
        <taxon>Rhabditomorpha</taxon>
        <taxon>Rhabditoidea</taxon>
        <taxon>Rhabditidae</taxon>
        <taxon>Peloderinae</taxon>
        <taxon>Caenorhabditis</taxon>
    </lineage>
</organism>
<dbReference type="PANTHER" id="PTHR31389">
    <property type="entry name" value="LD39211P"/>
    <property type="match status" value="1"/>
</dbReference>
<dbReference type="AlphaFoldDB" id="A8WXE4"/>
<sequence>MRPHANHVLLLIVYVFGTLFLFVQFLKSPIFRRHNFEEKDDNFWNPQFSMTPSDDSEDSNNSSEPIIPEKCQCKSTVTGKIYNFCYKLPENPKILGKRFSCDFVEEWEKIESSSKFLNLEKQKITDSVFVTAFSNQFVRNGMRLISSIRKLGYRQKIILYNLGIAEDNLRMLKESYRWKPIVIAQVLRDYGSLWYLDSSVIFEKSNVSHVYDLVNCYGKVRKRNHVENTAKIIPRLKSDSEFENALLQVSHQKTSKFRNVRIMAIWVSKYAKFCGDYEQIRKRNSNPKNLQYSFFRPPMLTSYSRDIRENREPHENGWDQKIWEKNLQECRKSQYLLHGYSGHGILSVTHPEVYKYFPTNPGELKKEKAKMYDAGFVFAVNTRQTMMNIVKWYFLCALEEDCMAPKSAVLGCQFVDDDRFRTYAGCHRYDQSIINLVLANQFWYDRRYYVSQIVDFFHIDRAGTPGDFQDKMKCI</sequence>